<proteinExistence type="predicted"/>
<keyword evidence="3" id="KW-1185">Reference proteome</keyword>
<dbReference type="EMBL" id="JANCPR020000096">
    <property type="protein sequence ID" value="MDJ1138526.1"/>
    <property type="molecule type" value="Genomic_DNA"/>
</dbReference>
<dbReference type="InterPro" id="IPR050228">
    <property type="entry name" value="Carboxylesterase_BioH"/>
</dbReference>
<evidence type="ECO:0000313" key="2">
    <source>
        <dbReference type="EMBL" id="MDJ1138526.1"/>
    </source>
</evidence>
<comment type="caution">
    <text evidence="2">The sequence shown here is derived from an EMBL/GenBank/DDBJ whole genome shotgun (WGS) entry which is preliminary data.</text>
</comment>
<feature type="domain" description="AB hydrolase-1" evidence="1">
    <location>
        <begin position="16"/>
        <end position="218"/>
    </location>
</feature>
<dbReference type="SUPFAM" id="SSF53474">
    <property type="entry name" value="alpha/beta-Hydrolases"/>
    <property type="match status" value="1"/>
</dbReference>
<accession>A0ABT7AAZ7</accession>
<dbReference type="GO" id="GO:0016787">
    <property type="term" value="F:hydrolase activity"/>
    <property type="evidence" value="ECO:0007669"/>
    <property type="project" value="UniProtKB-KW"/>
</dbReference>
<gene>
    <name evidence="2" type="ORF">NMN56_042540</name>
</gene>
<reference evidence="2 3" key="1">
    <citation type="submission" date="2023-05" db="EMBL/GenBank/DDBJ databases">
        <title>Streptantibioticus silvisoli sp. nov., acidotolerant actinomycetes 1 from pine litter.</title>
        <authorList>
            <person name="Swiecimska M."/>
            <person name="Golinska P."/>
            <person name="Sangal V."/>
            <person name="Wachnowicz B."/>
            <person name="Goodfellow M."/>
        </authorList>
    </citation>
    <scope>NUCLEOTIDE SEQUENCE [LARGE SCALE GENOMIC DNA]</scope>
    <source>
        <strain evidence="2 3">DSM 42109</strain>
    </source>
</reference>
<evidence type="ECO:0000259" key="1">
    <source>
        <dbReference type="Pfam" id="PF12697"/>
    </source>
</evidence>
<dbReference type="InterPro" id="IPR029058">
    <property type="entry name" value="AB_hydrolase_fold"/>
</dbReference>
<dbReference type="Pfam" id="PF12697">
    <property type="entry name" value="Abhydrolase_6"/>
    <property type="match status" value="1"/>
</dbReference>
<dbReference type="PANTHER" id="PTHR43194:SF2">
    <property type="entry name" value="PEROXISOMAL MEMBRANE PROTEIN LPX1"/>
    <property type="match status" value="1"/>
</dbReference>
<organism evidence="2 3">
    <name type="scientific">Streptomyces iconiensis</name>
    <dbReference type="NCBI Taxonomy" id="1384038"/>
    <lineage>
        <taxon>Bacteria</taxon>
        <taxon>Bacillati</taxon>
        <taxon>Actinomycetota</taxon>
        <taxon>Actinomycetes</taxon>
        <taxon>Kitasatosporales</taxon>
        <taxon>Streptomycetaceae</taxon>
        <taxon>Streptomyces</taxon>
    </lineage>
</organism>
<dbReference type="Gene3D" id="3.40.50.1820">
    <property type="entry name" value="alpha/beta hydrolase"/>
    <property type="match status" value="1"/>
</dbReference>
<dbReference type="RefSeq" id="WP_274041519.1">
    <property type="nucleotide sequence ID" value="NZ_JANCPR020000096.1"/>
</dbReference>
<keyword evidence="2" id="KW-0378">Hydrolase</keyword>
<evidence type="ECO:0000313" key="3">
    <source>
        <dbReference type="Proteomes" id="UP001214441"/>
    </source>
</evidence>
<dbReference type="PANTHER" id="PTHR43194">
    <property type="entry name" value="HYDROLASE ALPHA/BETA FOLD FAMILY"/>
    <property type="match status" value="1"/>
</dbReference>
<sequence length="231" mass="24705">MKLHLHEWGQGERLALLVHGIMADHRTFARTGPALAARGYRVLAVDLRGHGVTGPAAPYTLDAFADDLVDTLPAGAELALGHSLGGLALSRAVERLAPVRAVYEDPAWLAPGPSPLDGVDLAQLRLARREQIVAANPRWTAEDVDIELDTLRLWDTATAEFLAPLQAADLLPAHPVVPSLVVLADGSHVVAPDRAALLAERGFEVRTVHGAGHVIHRDDFGGFLKALDGWI</sequence>
<dbReference type="InterPro" id="IPR000073">
    <property type="entry name" value="AB_hydrolase_1"/>
</dbReference>
<dbReference type="Proteomes" id="UP001214441">
    <property type="component" value="Unassembled WGS sequence"/>
</dbReference>
<protein>
    <submittedName>
        <fullName evidence="2">Alpha/beta fold hydrolase</fullName>
    </submittedName>
</protein>
<name>A0ABT7AAZ7_9ACTN</name>